<organism evidence="1">
    <name type="scientific">uncultured marine phage</name>
    <dbReference type="NCBI Taxonomy" id="707152"/>
    <lineage>
        <taxon>Viruses</taxon>
        <taxon>environmental samples</taxon>
    </lineage>
</organism>
<proteinExistence type="predicted"/>
<reference evidence="1" key="1">
    <citation type="submission" date="2021-06" db="EMBL/GenBank/DDBJ databases">
        <authorList>
            <person name="Gannon L."/>
            <person name="Redgwell R T."/>
            <person name="Michniewski S."/>
            <person name="Harrison D C."/>
            <person name="Millard A."/>
        </authorList>
    </citation>
    <scope>NUCLEOTIDE SEQUENCE</scope>
</reference>
<evidence type="ECO:0000313" key="1">
    <source>
        <dbReference type="EMBL" id="CAG7580248.1"/>
    </source>
</evidence>
<gene>
    <name evidence="1" type="ORF">SLAVMIC_00321</name>
</gene>
<name>A0A8D9CEZ3_9VIRU</name>
<dbReference type="InterPro" id="IPR046053">
    <property type="entry name" value="DUF6011"/>
</dbReference>
<sequence length="168" mass="19570">MSHKHQLNLKQALKFLFAGNSTFTVKSRATKKRYTFKVKSPKKVTGDKKPYFVSYMNGSDNNTSFQFFGTIFSGEQITYSFSSRKARISKDSVVNKTFEWLLRQLLSNNLENFELIEFWHEGKCGRCNRKLTDPKSIELGFGPFCRKPKTEAELKQEFRENRLATLLD</sequence>
<accession>A0A8D9CEZ3</accession>
<dbReference type="Pfam" id="PF19474">
    <property type="entry name" value="DUF6011"/>
    <property type="match status" value="1"/>
</dbReference>
<protein>
    <submittedName>
        <fullName evidence="1">Uncharacterized protein</fullName>
    </submittedName>
</protein>
<dbReference type="EMBL" id="OU342829">
    <property type="protein sequence ID" value="CAG7580248.1"/>
    <property type="molecule type" value="Genomic_DNA"/>
</dbReference>